<evidence type="ECO:0000259" key="1">
    <source>
        <dbReference type="Pfam" id="PF01636"/>
    </source>
</evidence>
<evidence type="ECO:0000313" key="2">
    <source>
        <dbReference type="EMBL" id="CAB4870575.1"/>
    </source>
</evidence>
<dbReference type="Pfam" id="PF01636">
    <property type="entry name" value="APH"/>
    <property type="match status" value="1"/>
</dbReference>
<accession>A0A6J7DNW1</accession>
<proteinExistence type="predicted"/>
<feature type="domain" description="Aminoglycoside phosphotransferase" evidence="1">
    <location>
        <begin position="46"/>
        <end position="143"/>
    </location>
</feature>
<dbReference type="InterPro" id="IPR011009">
    <property type="entry name" value="Kinase-like_dom_sf"/>
</dbReference>
<organism evidence="2">
    <name type="scientific">freshwater metagenome</name>
    <dbReference type="NCBI Taxonomy" id="449393"/>
    <lineage>
        <taxon>unclassified sequences</taxon>
        <taxon>metagenomes</taxon>
        <taxon>ecological metagenomes</taxon>
    </lineage>
</organism>
<dbReference type="EMBL" id="CAFBLS010000063">
    <property type="protein sequence ID" value="CAB4870575.1"/>
    <property type="molecule type" value="Genomic_DNA"/>
</dbReference>
<gene>
    <name evidence="2" type="ORF">UFOPK3402_00663</name>
</gene>
<name>A0A6J7DNW1_9ZZZZ</name>
<dbReference type="AlphaFoldDB" id="A0A6J7DNW1"/>
<reference evidence="2" key="1">
    <citation type="submission" date="2020-05" db="EMBL/GenBank/DDBJ databases">
        <authorList>
            <person name="Chiriac C."/>
            <person name="Salcher M."/>
            <person name="Ghai R."/>
            <person name="Kavagutti S V."/>
        </authorList>
    </citation>
    <scope>NUCLEOTIDE SEQUENCE</scope>
</reference>
<sequence>MSVGTDGGAMLIATVVDYVAGTRDGWEWAVDDVRRLALGEIDAGASLRSIPEVGRLVAGMHLALAGRGRDQASRADTDSWRAEAVADLRGSGIGTSDADLVAQEFARIDDCRSPVVIDVHGDLHIGQILRQARTEALYVIDFDGNPMQSPAQRRARQPVARDVAGMLASLDHVARVVLHRTEGLDGEQQGRVIEWIAAAQRSFLAAYVTVLAEKDEDALLDQRLLRPFQLQQECREFIYAARYLPHWRYVPEAALHALLHQQSEPQIE</sequence>
<protein>
    <submittedName>
        <fullName evidence="2">Unannotated protein</fullName>
    </submittedName>
</protein>
<dbReference type="Gene3D" id="3.90.1200.10">
    <property type="match status" value="1"/>
</dbReference>
<dbReference type="SUPFAM" id="SSF56112">
    <property type="entry name" value="Protein kinase-like (PK-like)"/>
    <property type="match status" value="1"/>
</dbReference>
<dbReference type="InterPro" id="IPR002575">
    <property type="entry name" value="Aminoglycoside_PTrfase"/>
</dbReference>